<reference evidence="9 10" key="1">
    <citation type="submission" date="2018-07" db="EMBL/GenBank/DDBJ databases">
        <title>Thalassococcus profundi sp. nov., a marine bacterium isolated from deep seawater of Okinawa Trough.</title>
        <authorList>
            <person name="Yu M."/>
        </authorList>
    </citation>
    <scope>NUCLEOTIDE SEQUENCE [LARGE SCALE GENOMIC DNA]</scope>
    <source>
        <strain evidence="9 10">WRAS1</strain>
    </source>
</reference>
<dbReference type="EMBL" id="QPMK01000012">
    <property type="protein sequence ID" value="RDD65428.1"/>
    <property type="molecule type" value="Genomic_DNA"/>
</dbReference>
<keyword evidence="10" id="KW-1185">Reference proteome</keyword>
<dbReference type="OrthoDB" id="7181295at2"/>
<keyword evidence="9" id="KW-0282">Flagellum</keyword>
<dbReference type="InterPro" id="IPR053927">
    <property type="entry name" value="FlgK_helical"/>
</dbReference>
<comment type="subcellular location">
    <subcellularLocation>
        <location evidence="1">Bacterial flagellum</location>
    </subcellularLocation>
    <subcellularLocation>
        <location evidence="2">Secreted</location>
    </subcellularLocation>
</comment>
<comment type="similarity">
    <text evidence="3">Belongs to the flagella basal body rod proteins family.</text>
</comment>
<evidence type="ECO:0000256" key="1">
    <source>
        <dbReference type="ARBA" id="ARBA00004365"/>
    </source>
</evidence>
<organism evidence="9 10">
    <name type="scientific">Thalassococcus profundi</name>
    <dbReference type="NCBI Taxonomy" id="2282382"/>
    <lineage>
        <taxon>Bacteria</taxon>
        <taxon>Pseudomonadati</taxon>
        <taxon>Pseudomonadota</taxon>
        <taxon>Alphaproteobacteria</taxon>
        <taxon>Rhodobacterales</taxon>
        <taxon>Roseobacteraceae</taxon>
        <taxon>Thalassococcus</taxon>
    </lineage>
</organism>
<dbReference type="PANTHER" id="PTHR30033:SF2">
    <property type="entry name" value="FLAGELLAR HOOK PROTEIN"/>
    <property type="match status" value="1"/>
</dbReference>
<dbReference type="AlphaFoldDB" id="A0A369TJI4"/>
<evidence type="ECO:0000256" key="2">
    <source>
        <dbReference type="ARBA" id="ARBA00004613"/>
    </source>
</evidence>
<dbReference type="GO" id="GO:0005576">
    <property type="term" value="C:extracellular region"/>
    <property type="evidence" value="ECO:0007669"/>
    <property type="project" value="UniProtKB-SubCell"/>
</dbReference>
<keyword evidence="5" id="KW-0964">Secreted</keyword>
<dbReference type="Pfam" id="PF22638">
    <property type="entry name" value="FlgK_D1"/>
    <property type="match status" value="1"/>
</dbReference>
<evidence type="ECO:0000259" key="7">
    <source>
        <dbReference type="Pfam" id="PF06429"/>
    </source>
</evidence>
<dbReference type="InterPro" id="IPR010930">
    <property type="entry name" value="Flg_bb/hook_C_dom"/>
</dbReference>
<keyword evidence="9" id="KW-0969">Cilium</keyword>
<feature type="domain" description="Flagellar basal-body/hook protein C-terminal" evidence="7">
    <location>
        <begin position="434"/>
        <end position="470"/>
    </location>
</feature>
<keyword evidence="6" id="KW-0975">Bacterial flagellum</keyword>
<dbReference type="PANTHER" id="PTHR30033">
    <property type="entry name" value="FLAGELLAR HOOK-ASSOCIATED PROTEIN 1"/>
    <property type="match status" value="1"/>
</dbReference>
<evidence type="ECO:0000256" key="3">
    <source>
        <dbReference type="ARBA" id="ARBA00009677"/>
    </source>
</evidence>
<sequence length="472" mass="48904">MSISSAYNIARSGLRVTEGRADLVAGNIANAQTPGYARRDGVQTSAGSGQGDAVDLRVMRQVNDRLAGMTRTARAEQGAAAVPADVLNGYLLTLGEPGDEASPAARLANFQAGLDLLGNNPGDVNAQGDALARAEGFVNSLTTASRTLEQSRAQAAESFDRSLGEINTALSNVAALNAQLRQAGDSPRDTGGLMDQMSRTLDALGSQMDFKTRWEADGSLTLHTTGGTELVSGADAVRLTGDNRTGGIFADGNDVTPDRPGGRGISSGRLAGLSEMLSTVLPQMRLQLDELARGMIQGFEAADLSLAPGDPGLFTDAGAAFDPVRLDGLAGRLAINDRVRPDSGGALWRLRDGMAATAPGEAGTTTQVNAFIKVFDDARGIDPRAGLGATARLGDFAASLVGHQQNVRVSADARADSASVSLATFEDNRSAVEGVNIDTELQKLLEIEQAYGANSQVLSSLSSMIDTLLSSV</sequence>
<evidence type="ECO:0000256" key="6">
    <source>
        <dbReference type="ARBA" id="ARBA00023143"/>
    </source>
</evidence>
<dbReference type="GO" id="GO:0044780">
    <property type="term" value="P:bacterial-type flagellum assembly"/>
    <property type="evidence" value="ECO:0007669"/>
    <property type="project" value="InterPro"/>
</dbReference>
<evidence type="ECO:0000256" key="4">
    <source>
        <dbReference type="ARBA" id="ARBA00016244"/>
    </source>
</evidence>
<feature type="domain" description="Flagellar hook-associated protein FlgK helical" evidence="8">
    <location>
        <begin position="103"/>
        <end position="301"/>
    </location>
</feature>
<dbReference type="NCBIfam" id="TIGR02492">
    <property type="entry name" value="flgK_ends"/>
    <property type="match status" value="1"/>
</dbReference>
<proteinExistence type="inferred from homology"/>
<dbReference type="Pfam" id="PF06429">
    <property type="entry name" value="Flg_bbr_C"/>
    <property type="match status" value="1"/>
</dbReference>
<accession>A0A369TJI4</accession>
<comment type="caution">
    <text evidence="9">The sequence shown here is derived from an EMBL/GenBank/DDBJ whole genome shotgun (WGS) entry which is preliminary data.</text>
</comment>
<evidence type="ECO:0000259" key="8">
    <source>
        <dbReference type="Pfam" id="PF22638"/>
    </source>
</evidence>
<dbReference type="GO" id="GO:0009424">
    <property type="term" value="C:bacterial-type flagellum hook"/>
    <property type="evidence" value="ECO:0007669"/>
    <property type="project" value="InterPro"/>
</dbReference>
<keyword evidence="9" id="KW-0966">Cell projection</keyword>
<dbReference type="RefSeq" id="WP_114511739.1">
    <property type="nucleotide sequence ID" value="NZ_QPMK01000012.1"/>
</dbReference>
<evidence type="ECO:0000313" key="9">
    <source>
        <dbReference type="EMBL" id="RDD65428.1"/>
    </source>
</evidence>
<dbReference type="Proteomes" id="UP000253977">
    <property type="component" value="Unassembled WGS sequence"/>
</dbReference>
<dbReference type="SUPFAM" id="SSF64518">
    <property type="entry name" value="Phase 1 flagellin"/>
    <property type="match status" value="1"/>
</dbReference>
<name>A0A369TJI4_9RHOB</name>
<evidence type="ECO:0000313" key="10">
    <source>
        <dbReference type="Proteomes" id="UP000253977"/>
    </source>
</evidence>
<protein>
    <recommendedName>
        <fullName evidence="4">Flagellar hook-associated protein 1</fullName>
    </recommendedName>
</protein>
<gene>
    <name evidence="9" type="primary">flgK</name>
    <name evidence="9" type="ORF">DU478_14760</name>
</gene>
<evidence type="ECO:0000256" key="5">
    <source>
        <dbReference type="ARBA" id="ARBA00022525"/>
    </source>
</evidence>
<dbReference type="InterPro" id="IPR002371">
    <property type="entry name" value="FlgK"/>
</dbReference>
<dbReference type="GO" id="GO:0005198">
    <property type="term" value="F:structural molecule activity"/>
    <property type="evidence" value="ECO:0007669"/>
    <property type="project" value="InterPro"/>
</dbReference>